<protein>
    <submittedName>
        <fullName evidence="1">Uncharacterized protein</fullName>
    </submittedName>
</protein>
<evidence type="ECO:0000313" key="2">
    <source>
        <dbReference type="Proteomes" id="UP000477543"/>
    </source>
</evidence>
<dbReference type="Proteomes" id="UP000477543">
    <property type="component" value="Unassembled WGS sequence"/>
</dbReference>
<sequence>MPIPRRNKTNRVAPTNGRVTHRIRRHQFQATQYFLFADLHRTFQTIVVVIIPERPLRLRKPRLLAHGWLLGLGSLASQIVIQRIAQGTVPVSGRRGMIPIQILNVDPELVADTVSASHECLGGGFVPASQFTSHDHTICNRFAASSVPKLWRG</sequence>
<accession>A0A6L9G9M0</accession>
<dbReference type="AlphaFoldDB" id="A0A6L9G9M0"/>
<organism evidence="1 2">
    <name type="scientific">Glutamicibacter soli</name>
    <dbReference type="NCBI Taxonomy" id="453836"/>
    <lineage>
        <taxon>Bacteria</taxon>
        <taxon>Bacillati</taxon>
        <taxon>Actinomycetota</taxon>
        <taxon>Actinomycetes</taxon>
        <taxon>Micrococcales</taxon>
        <taxon>Micrococcaceae</taxon>
        <taxon>Glutamicibacter</taxon>
    </lineage>
</organism>
<gene>
    <name evidence="1" type="ORF">GT020_17335</name>
</gene>
<name>A0A6L9G9M0_9MICC</name>
<dbReference type="EMBL" id="WYDN01000026">
    <property type="protein sequence ID" value="NAZ17808.1"/>
    <property type="molecule type" value="Genomic_DNA"/>
</dbReference>
<comment type="caution">
    <text evidence="1">The sequence shown here is derived from an EMBL/GenBank/DDBJ whole genome shotgun (WGS) entry which is preliminary data.</text>
</comment>
<reference evidence="1 2" key="1">
    <citation type="submission" date="2020-01" db="EMBL/GenBank/DDBJ databases">
        <title>Glutamicibacter soli M275.</title>
        <authorList>
            <person name="Meng X."/>
        </authorList>
    </citation>
    <scope>NUCLEOTIDE SEQUENCE [LARGE SCALE GENOMIC DNA]</scope>
    <source>
        <strain evidence="1 2">M275</strain>
    </source>
</reference>
<dbReference type="RefSeq" id="WP_202605737.1">
    <property type="nucleotide sequence ID" value="NZ_WYDN01000026.1"/>
</dbReference>
<evidence type="ECO:0000313" key="1">
    <source>
        <dbReference type="EMBL" id="NAZ17808.1"/>
    </source>
</evidence>
<proteinExistence type="predicted"/>